<sequence length="102" mass="12408">VRLQYKLNSFDKGYHPKWTDRVEIIEKVIKGNTKPFIKIKNIEGRFYPEEVQKVNVTNYRIEQILKTRIKNKKKEYLIKWLGYDNSFNSWEPEENINLEDES</sequence>
<dbReference type="EMBL" id="NCKV01043127">
    <property type="protein sequence ID" value="RWS18245.1"/>
    <property type="molecule type" value="Genomic_DNA"/>
</dbReference>
<dbReference type="OrthoDB" id="6421266at2759"/>
<keyword evidence="5" id="KW-1185">Reference proteome</keyword>
<dbReference type="InterPro" id="IPR023779">
    <property type="entry name" value="Chromodomain_CS"/>
</dbReference>
<dbReference type="Proteomes" id="UP000288716">
    <property type="component" value="Unassembled WGS sequence"/>
</dbReference>
<dbReference type="PROSITE" id="PS50013">
    <property type="entry name" value="CHROMO_2"/>
    <property type="match status" value="1"/>
</dbReference>
<dbReference type="SMART" id="SM00298">
    <property type="entry name" value="CHROMO"/>
    <property type="match status" value="1"/>
</dbReference>
<organism evidence="4 5">
    <name type="scientific">Leptotrombidium deliense</name>
    <dbReference type="NCBI Taxonomy" id="299467"/>
    <lineage>
        <taxon>Eukaryota</taxon>
        <taxon>Metazoa</taxon>
        <taxon>Ecdysozoa</taxon>
        <taxon>Arthropoda</taxon>
        <taxon>Chelicerata</taxon>
        <taxon>Arachnida</taxon>
        <taxon>Acari</taxon>
        <taxon>Acariformes</taxon>
        <taxon>Trombidiformes</taxon>
        <taxon>Prostigmata</taxon>
        <taxon>Anystina</taxon>
        <taxon>Parasitengona</taxon>
        <taxon>Trombiculoidea</taxon>
        <taxon>Trombiculidae</taxon>
        <taxon>Leptotrombidium</taxon>
    </lineage>
</organism>
<comment type="caution">
    <text evidence="4">The sequence shown here is derived from an EMBL/GenBank/DDBJ whole genome shotgun (WGS) entry which is preliminary data.</text>
</comment>
<name>A0A443RSK4_9ACAR</name>
<dbReference type="SUPFAM" id="SSF54160">
    <property type="entry name" value="Chromo domain-like"/>
    <property type="match status" value="1"/>
</dbReference>
<proteinExistence type="predicted"/>
<dbReference type="PANTHER" id="PTHR22812">
    <property type="entry name" value="CHROMOBOX PROTEIN"/>
    <property type="match status" value="1"/>
</dbReference>
<dbReference type="CDD" id="cd00024">
    <property type="entry name" value="CD_CSD"/>
    <property type="match status" value="1"/>
</dbReference>
<dbReference type="STRING" id="299467.A0A443RSK4"/>
<accession>A0A443RSK4</accession>
<reference evidence="4 5" key="1">
    <citation type="journal article" date="2018" name="Gigascience">
        <title>Genomes of trombidid mites reveal novel predicted allergens and laterally-transferred genes associated with secondary metabolism.</title>
        <authorList>
            <person name="Dong X."/>
            <person name="Chaisiri K."/>
            <person name="Xia D."/>
            <person name="Armstrong S.D."/>
            <person name="Fang Y."/>
            <person name="Donnelly M.J."/>
            <person name="Kadowaki T."/>
            <person name="McGarry J.W."/>
            <person name="Darby A.C."/>
            <person name="Makepeace B.L."/>
        </authorList>
    </citation>
    <scope>NUCLEOTIDE SEQUENCE [LARGE SCALE GENOMIC DNA]</scope>
    <source>
        <strain evidence="4">UoL-UT</strain>
    </source>
</reference>
<dbReference type="InterPro" id="IPR016197">
    <property type="entry name" value="Chromo-like_dom_sf"/>
</dbReference>
<protein>
    <recommendedName>
        <fullName evidence="3">Chromo domain-containing protein</fullName>
    </recommendedName>
</protein>
<feature type="non-terminal residue" evidence="4">
    <location>
        <position position="1"/>
    </location>
</feature>
<dbReference type="GO" id="GO:0005634">
    <property type="term" value="C:nucleus"/>
    <property type="evidence" value="ECO:0007669"/>
    <property type="project" value="UniProtKB-SubCell"/>
</dbReference>
<gene>
    <name evidence="4" type="ORF">B4U80_06538</name>
</gene>
<evidence type="ECO:0000259" key="3">
    <source>
        <dbReference type="PROSITE" id="PS50013"/>
    </source>
</evidence>
<dbReference type="VEuPathDB" id="VectorBase:LDEU013795"/>
<comment type="subcellular location">
    <subcellularLocation>
        <location evidence="1">Nucleus</location>
    </subcellularLocation>
</comment>
<dbReference type="InterPro" id="IPR000953">
    <property type="entry name" value="Chromo/chromo_shadow_dom"/>
</dbReference>
<evidence type="ECO:0000313" key="4">
    <source>
        <dbReference type="EMBL" id="RWS18245.1"/>
    </source>
</evidence>
<dbReference type="PROSITE" id="PS00598">
    <property type="entry name" value="CHROMO_1"/>
    <property type="match status" value="1"/>
</dbReference>
<evidence type="ECO:0000256" key="1">
    <source>
        <dbReference type="ARBA" id="ARBA00004123"/>
    </source>
</evidence>
<dbReference type="InterPro" id="IPR051219">
    <property type="entry name" value="Heterochromatin_chromo-domain"/>
</dbReference>
<dbReference type="Gene3D" id="2.40.50.40">
    <property type="match status" value="1"/>
</dbReference>
<dbReference type="InterPro" id="IPR023780">
    <property type="entry name" value="Chromo_domain"/>
</dbReference>
<keyword evidence="2" id="KW-0539">Nucleus</keyword>
<dbReference type="Pfam" id="PF00385">
    <property type="entry name" value="Chromo"/>
    <property type="match status" value="1"/>
</dbReference>
<feature type="domain" description="Chromo" evidence="3">
    <location>
        <begin position="59"/>
        <end position="102"/>
    </location>
</feature>
<dbReference type="GO" id="GO:0005694">
    <property type="term" value="C:chromosome"/>
    <property type="evidence" value="ECO:0007669"/>
    <property type="project" value="UniProtKB-ARBA"/>
</dbReference>
<evidence type="ECO:0000256" key="2">
    <source>
        <dbReference type="ARBA" id="ARBA00023242"/>
    </source>
</evidence>
<evidence type="ECO:0000313" key="5">
    <source>
        <dbReference type="Proteomes" id="UP000288716"/>
    </source>
</evidence>
<dbReference type="AlphaFoldDB" id="A0A443RSK4"/>